<dbReference type="PROSITE" id="PS50893">
    <property type="entry name" value="ABC_TRANSPORTER_2"/>
    <property type="match status" value="1"/>
</dbReference>
<feature type="transmembrane region" description="Helical" evidence="9">
    <location>
        <begin position="62"/>
        <end position="86"/>
    </location>
</feature>
<evidence type="ECO:0000259" key="10">
    <source>
        <dbReference type="PROSITE" id="PS50893"/>
    </source>
</evidence>
<evidence type="ECO:0000256" key="1">
    <source>
        <dbReference type="ARBA" id="ARBA00004651"/>
    </source>
</evidence>
<evidence type="ECO:0000256" key="6">
    <source>
        <dbReference type="ARBA" id="ARBA00022840"/>
    </source>
</evidence>
<dbReference type="CDD" id="cd07346">
    <property type="entry name" value="ABC_6TM_exporters"/>
    <property type="match status" value="1"/>
</dbReference>
<keyword evidence="2" id="KW-0813">Transport</keyword>
<feature type="transmembrane region" description="Helical" evidence="9">
    <location>
        <begin position="21"/>
        <end position="46"/>
    </location>
</feature>
<dbReference type="InterPro" id="IPR017871">
    <property type="entry name" value="ABC_transporter-like_CS"/>
</dbReference>
<evidence type="ECO:0000256" key="4">
    <source>
        <dbReference type="ARBA" id="ARBA00022692"/>
    </source>
</evidence>
<evidence type="ECO:0000256" key="7">
    <source>
        <dbReference type="ARBA" id="ARBA00022989"/>
    </source>
</evidence>
<dbReference type="GO" id="GO:0016887">
    <property type="term" value="F:ATP hydrolysis activity"/>
    <property type="evidence" value="ECO:0007669"/>
    <property type="project" value="InterPro"/>
</dbReference>
<dbReference type="InterPro" id="IPR027417">
    <property type="entry name" value="P-loop_NTPase"/>
</dbReference>
<dbReference type="RefSeq" id="WP_120117462.1">
    <property type="nucleotide sequence ID" value="NZ_QYTW02000005.1"/>
</dbReference>
<dbReference type="SMART" id="SM00382">
    <property type="entry name" value="AAA"/>
    <property type="match status" value="1"/>
</dbReference>
<dbReference type="InterPro" id="IPR003593">
    <property type="entry name" value="AAA+_ATPase"/>
</dbReference>
<dbReference type="OrthoDB" id="9762778at2"/>
<dbReference type="Proteomes" id="UP000287296">
    <property type="component" value="Unassembled WGS sequence"/>
</dbReference>
<dbReference type="Pfam" id="PF00664">
    <property type="entry name" value="ABC_membrane"/>
    <property type="match status" value="1"/>
</dbReference>
<name>A0A429XAC7_SIMTE</name>
<comment type="caution">
    <text evidence="12">The sequence shown here is derived from an EMBL/GenBank/DDBJ whole genome shotgun (WGS) entry which is preliminary data.</text>
</comment>
<keyword evidence="4 9" id="KW-0812">Transmembrane</keyword>
<dbReference type="PROSITE" id="PS50929">
    <property type="entry name" value="ABC_TM1F"/>
    <property type="match status" value="1"/>
</dbReference>
<dbReference type="PANTHER" id="PTHR24221">
    <property type="entry name" value="ATP-BINDING CASSETTE SUB-FAMILY B"/>
    <property type="match status" value="1"/>
</dbReference>
<feature type="transmembrane region" description="Helical" evidence="9">
    <location>
        <begin position="276"/>
        <end position="297"/>
    </location>
</feature>
<feature type="transmembrane region" description="Helical" evidence="9">
    <location>
        <begin position="244"/>
        <end position="264"/>
    </location>
</feature>
<keyword evidence="8 9" id="KW-0472">Membrane</keyword>
<evidence type="ECO:0000256" key="3">
    <source>
        <dbReference type="ARBA" id="ARBA00022475"/>
    </source>
</evidence>
<sequence length="588" mass="66495">MKEQSNFAFLWGETKGQRGKLLAAVIFSALSTILTYAPFLVAYFILNELLQPDPRLQEVKSWAFIVAGLILLRFLFLGLSGVYSHIAAYNVLYQLRAKTVAHLGKLPLGYFTKTTSGDLKKTINEDIEKVENSLAHQLPDLSAAFIAPAVIFIYLLTVDWKLSLLLLVPLVLSYGIQMLMFRNVEENMKLYHRHLVEMNSSFIEYIRGMAVFKAFNMTGASFQKLRQAIMSYEKIWIKMTKEQSFFYSLFIVMTDAAPLFVIPVGGYRVLQGTLDVSAYLFFLILSMTFLASLKQLLDLGRGLSMILEGMSRLKLIWSTPAQRIGNVKLRKAEVQSLRFDNVSFKYDEQYTLRNISLEVKRGETIAFVGPSGAGKSTAAELAARFFDMEEGAIYMNDTRLQEIDQHSLMDNIAFVFQDTFLMDDTMWNNVSMGGDYSKEEVERACKAAEIHEFIASLPKGYDTRLGEAGVKVSGGQKQRITIARAILKDAPIIILDEATSHADVENERKIQKALDHLLQDKMAIIIAHRLHTIQHATRIYVFEDGRIVEEGTDEELIAQTGRYRGMWAAYTKFEEGGDLIVSKTSARL</sequence>
<dbReference type="InterPro" id="IPR003439">
    <property type="entry name" value="ABC_transporter-like_ATP-bd"/>
</dbReference>
<feature type="transmembrane region" description="Helical" evidence="9">
    <location>
        <begin position="138"/>
        <end position="156"/>
    </location>
</feature>
<protein>
    <submittedName>
        <fullName evidence="12">ABC transporter ATP-binding protein</fullName>
    </submittedName>
</protein>
<dbReference type="SUPFAM" id="SSF90123">
    <property type="entry name" value="ABC transporter transmembrane region"/>
    <property type="match status" value="1"/>
</dbReference>
<comment type="subcellular location">
    <subcellularLocation>
        <location evidence="1">Cell membrane</location>
        <topology evidence="1">Multi-pass membrane protein</topology>
    </subcellularLocation>
</comment>
<dbReference type="Pfam" id="PF00005">
    <property type="entry name" value="ABC_tran"/>
    <property type="match status" value="1"/>
</dbReference>
<dbReference type="FunFam" id="3.40.50.300:FF:000221">
    <property type="entry name" value="Multidrug ABC transporter ATP-binding protein"/>
    <property type="match status" value="1"/>
</dbReference>
<dbReference type="GO" id="GO:0005524">
    <property type="term" value="F:ATP binding"/>
    <property type="evidence" value="ECO:0007669"/>
    <property type="project" value="UniProtKB-KW"/>
</dbReference>
<feature type="domain" description="ABC transporter" evidence="10">
    <location>
        <begin position="337"/>
        <end position="569"/>
    </location>
</feature>
<dbReference type="EMBL" id="QYTW02000005">
    <property type="protein sequence ID" value="RST60387.1"/>
    <property type="molecule type" value="Genomic_DNA"/>
</dbReference>
<evidence type="ECO:0000256" key="8">
    <source>
        <dbReference type="ARBA" id="ARBA00023136"/>
    </source>
</evidence>
<dbReference type="Gene3D" id="1.20.1560.10">
    <property type="entry name" value="ABC transporter type 1, transmembrane domain"/>
    <property type="match status" value="1"/>
</dbReference>
<dbReference type="FunFam" id="1.20.1560.10:FF:000127">
    <property type="entry name" value="ABC transporter ATP-binding protein"/>
    <property type="match status" value="1"/>
</dbReference>
<evidence type="ECO:0000313" key="13">
    <source>
        <dbReference type="Proteomes" id="UP000287296"/>
    </source>
</evidence>
<proteinExistence type="predicted"/>
<dbReference type="InterPro" id="IPR039421">
    <property type="entry name" value="Type_1_exporter"/>
</dbReference>
<evidence type="ECO:0000256" key="5">
    <source>
        <dbReference type="ARBA" id="ARBA00022741"/>
    </source>
</evidence>
<keyword evidence="3" id="KW-1003">Cell membrane</keyword>
<gene>
    <name evidence="12" type="ORF">D5F11_008065</name>
</gene>
<organism evidence="12 13">
    <name type="scientific">Siminovitchia terrae</name>
    <name type="common">Bacillus terrae</name>
    <dbReference type="NCBI Taxonomy" id="1914933"/>
    <lineage>
        <taxon>Bacteria</taxon>
        <taxon>Bacillati</taxon>
        <taxon>Bacillota</taxon>
        <taxon>Bacilli</taxon>
        <taxon>Bacillales</taxon>
        <taxon>Bacillaceae</taxon>
        <taxon>Siminovitchia</taxon>
    </lineage>
</organism>
<keyword evidence="6 12" id="KW-0067">ATP-binding</keyword>
<reference evidence="12 13" key="1">
    <citation type="submission" date="2018-12" db="EMBL/GenBank/DDBJ databases">
        <authorList>
            <person name="Sun L."/>
            <person name="Chen Z."/>
        </authorList>
    </citation>
    <scope>NUCLEOTIDE SEQUENCE [LARGE SCALE GENOMIC DNA]</scope>
    <source>
        <strain evidence="12 13">LMG 29736</strain>
    </source>
</reference>
<dbReference type="GO" id="GO:0005886">
    <property type="term" value="C:plasma membrane"/>
    <property type="evidence" value="ECO:0007669"/>
    <property type="project" value="UniProtKB-SubCell"/>
</dbReference>
<dbReference type="Gene3D" id="3.40.50.300">
    <property type="entry name" value="P-loop containing nucleotide triphosphate hydrolases"/>
    <property type="match status" value="1"/>
</dbReference>
<accession>A0A429XAC7</accession>
<keyword evidence="5" id="KW-0547">Nucleotide-binding</keyword>
<keyword evidence="7 9" id="KW-1133">Transmembrane helix</keyword>
<dbReference type="GO" id="GO:0034040">
    <property type="term" value="F:ATPase-coupled lipid transmembrane transporter activity"/>
    <property type="evidence" value="ECO:0007669"/>
    <property type="project" value="TreeGrafter"/>
</dbReference>
<dbReference type="InterPro" id="IPR011527">
    <property type="entry name" value="ABC1_TM_dom"/>
</dbReference>
<feature type="transmembrane region" description="Helical" evidence="9">
    <location>
        <begin position="162"/>
        <end position="181"/>
    </location>
</feature>
<evidence type="ECO:0000259" key="11">
    <source>
        <dbReference type="PROSITE" id="PS50929"/>
    </source>
</evidence>
<dbReference type="AlphaFoldDB" id="A0A429XAC7"/>
<dbReference type="PANTHER" id="PTHR24221:SF397">
    <property type="entry name" value="ABC TRANSPORTER, ATP-BINDING TRANSMEMBRANE PROTEIN"/>
    <property type="match status" value="1"/>
</dbReference>
<evidence type="ECO:0000256" key="2">
    <source>
        <dbReference type="ARBA" id="ARBA00022448"/>
    </source>
</evidence>
<dbReference type="InterPro" id="IPR036640">
    <property type="entry name" value="ABC1_TM_sf"/>
</dbReference>
<evidence type="ECO:0000256" key="9">
    <source>
        <dbReference type="SAM" id="Phobius"/>
    </source>
</evidence>
<dbReference type="GO" id="GO:0140359">
    <property type="term" value="F:ABC-type transporter activity"/>
    <property type="evidence" value="ECO:0007669"/>
    <property type="project" value="InterPro"/>
</dbReference>
<dbReference type="SUPFAM" id="SSF52540">
    <property type="entry name" value="P-loop containing nucleoside triphosphate hydrolases"/>
    <property type="match status" value="1"/>
</dbReference>
<dbReference type="PROSITE" id="PS00211">
    <property type="entry name" value="ABC_TRANSPORTER_1"/>
    <property type="match status" value="1"/>
</dbReference>
<feature type="domain" description="ABC transmembrane type-1" evidence="11">
    <location>
        <begin position="22"/>
        <end position="305"/>
    </location>
</feature>
<evidence type="ECO:0000313" key="12">
    <source>
        <dbReference type="EMBL" id="RST60387.1"/>
    </source>
</evidence>